<evidence type="ECO:0000256" key="4">
    <source>
        <dbReference type="ARBA" id="ARBA00023295"/>
    </source>
</evidence>
<evidence type="ECO:0000256" key="7">
    <source>
        <dbReference type="SAM" id="SignalP"/>
    </source>
</evidence>
<dbReference type="AlphaFoldDB" id="A0A841GZI3"/>
<comment type="catalytic activity">
    <reaction evidence="6">
        <text>Endohydrolysis of (1-&gt;4)-alpha-D-glucosidic linkages in polysaccharides containing three or more (1-&gt;4)-alpha-linked D-glucose units.</text>
        <dbReference type="EC" id="3.2.1.1"/>
    </reaction>
</comment>
<keyword evidence="11" id="KW-1185">Reference proteome</keyword>
<sequence length="443" mass="48546">MSRKLLKLRFLYVALSLGAALSAGCDTTRLDAPTPLAPATPAAPRAAQFAGTGSDVLLQGFHWNSHRWDWWNIVASKAPDIQTAGFTMVWLPPASRAADSAGYLPNEWRNLDASKYGTGAQLRSAISALHNRNIKVIGDIVVNHRVGTTNWADFTSPAFASNAQAVTQNDEWGLGTGAFDTGDGYAAARDLDHTNASVQTEITSWLTWMKNASNAGFDGWRYDYVKGFSASYVGAYNTATTPYFSVGELWPDITGDYYASCSSINYHRQKLMDWINATGDRSAAFDFTTKWQLQLAVDRTEYWRMGCVPGAIGWWPAMSVTFVDNHDTGPSPDGGQNHWPFPSAKVEQGYAYILTHPGTPTVYWPHYFDWGTDLQNKIRTLIGIRKQKGITATSTIAVQVADATRYAAIINNNVAMKIGPGSWSPGTGWTLAASGSDWAVWTR</sequence>
<dbReference type="RefSeq" id="WP_170033722.1">
    <property type="nucleotide sequence ID" value="NZ_JABDTL010000001.1"/>
</dbReference>
<evidence type="ECO:0000259" key="9">
    <source>
        <dbReference type="SMART" id="SM00810"/>
    </source>
</evidence>
<dbReference type="EMBL" id="JACHIA010000007">
    <property type="protein sequence ID" value="MBB6071118.1"/>
    <property type="molecule type" value="Genomic_DNA"/>
</dbReference>
<keyword evidence="4 6" id="KW-0326">Glycosidase</keyword>
<dbReference type="SMART" id="SM00810">
    <property type="entry name" value="Alpha-amyl_C2"/>
    <property type="match status" value="1"/>
</dbReference>
<dbReference type="PANTHER" id="PTHR43447">
    <property type="entry name" value="ALPHA-AMYLASE"/>
    <property type="match status" value="1"/>
</dbReference>
<dbReference type="Gene3D" id="3.20.20.80">
    <property type="entry name" value="Glycosidases"/>
    <property type="match status" value="1"/>
</dbReference>
<keyword evidence="3 6" id="KW-0119">Carbohydrate metabolism</keyword>
<evidence type="ECO:0000256" key="2">
    <source>
        <dbReference type="ARBA" id="ARBA00022801"/>
    </source>
</evidence>
<evidence type="ECO:0000256" key="5">
    <source>
        <dbReference type="RuleBase" id="RU003615"/>
    </source>
</evidence>
<dbReference type="SUPFAM" id="SSF51445">
    <property type="entry name" value="(Trans)glycosidases"/>
    <property type="match status" value="1"/>
</dbReference>
<dbReference type="EC" id="3.2.1.1" evidence="6"/>
<comment type="similarity">
    <text evidence="1 5">Belongs to the glycosyl hydrolase 13 family.</text>
</comment>
<dbReference type="CDD" id="cd11314">
    <property type="entry name" value="AmyAc_arch_bac_plant_AmyA"/>
    <property type="match status" value="1"/>
</dbReference>
<dbReference type="InterPro" id="IPR017853">
    <property type="entry name" value="GH"/>
</dbReference>
<dbReference type="GO" id="GO:0004556">
    <property type="term" value="F:alpha-amylase activity"/>
    <property type="evidence" value="ECO:0007669"/>
    <property type="project" value="UniProtKB-UniRule"/>
</dbReference>
<dbReference type="InterPro" id="IPR013780">
    <property type="entry name" value="Glyco_hydro_b"/>
</dbReference>
<gene>
    <name evidence="10" type="ORF">HNQ61_002742</name>
</gene>
<comment type="caution">
    <text evidence="10">The sequence shown here is derived from an EMBL/GenBank/DDBJ whole genome shotgun (WGS) entry which is preliminary data.</text>
</comment>
<evidence type="ECO:0000313" key="11">
    <source>
        <dbReference type="Proteomes" id="UP000582837"/>
    </source>
</evidence>
<dbReference type="SMART" id="SM00642">
    <property type="entry name" value="Aamy"/>
    <property type="match status" value="1"/>
</dbReference>
<feature type="chain" id="PRO_5032290213" description="Alpha-amylase" evidence="7">
    <location>
        <begin position="26"/>
        <end position="443"/>
    </location>
</feature>
<dbReference type="InterPro" id="IPR006046">
    <property type="entry name" value="Alpha_amylase"/>
</dbReference>
<evidence type="ECO:0000256" key="1">
    <source>
        <dbReference type="ARBA" id="ARBA00008061"/>
    </source>
</evidence>
<keyword evidence="2 6" id="KW-0378">Hydrolase</keyword>
<dbReference type="GO" id="GO:0005509">
    <property type="term" value="F:calcium ion binding"/>
    <property type="evidence" value="ECO:0007669"/>
    <property type="project" value="InterPro"/>
</dbReference>
<evidence type="ECO:0000256" key="6">
    <source>
        <dbReference type="RuleBase" id="RU361134"/>
    </source>
</evidence>
<dbReference type="InterPro" id="IPR012850">
    <property type="entry name" value="A-amylase_bs_C"/>
</dbReference>
<reference evidence="10 11" key="1">
    <citation type="submission" date="2020-08" db="EMBL/GenBank/DDBJ databases">
        <title>Genomic Encyclopedia of Type Strains, Phase IV (KMG-IV): sequencing the most valuable type-strain genomes for metagenomic binning, comparative biology and taxonomic classification.</title>
        <authorList>
            <person name="Goeker M."/>
        </authorList>
    </citation>
    <scope>NUCLEOTIDE SEQUENCE [LARGE SCALE GENOMIC DNA]</scope>
    <source>
        <strain evidence="10 11">DSM 29007</strain>
    </source>
</reference>
<dbReference type="Gene3D" id="2.60.40.1180">
    <property type="entry name" value="Golgi alpha-mannosidase II"/>
    <property type="match status" value="1"/>
</dbReference>
<dbReference type="SUPFAM" id="SSF51011">
    <property type="entry name" value="Glycosyl hydrolase domain"/>
    <property type="match status" value="1"/>
</dbReference>
<keyword evidence="7" id="KW-0732">Signal</keyword>
<accession>A0A841GZI3</accession>
<evidence type="ECO:0000313" key="10">
    <source>
        <dbReference type="EMBL" id="MBB6071118.1"/>
    </source>
</evidence>
<dbReference type="GO" id="GO:0005975">
    <property type="term" value="P:carbohydrate metabolic process"/>
    <property type="evidence" value="ECO:0007669"/>
    <property type="project" value="InterPro"/>
</dbReference>
<feature type="domain" description="Alpha-amylase C-terminal beta-sheet" evidence="9">
    <location>
        <begin position="386"/>
        <end position="443"/>
    </location>
</feature>
<dbReference type="Proteomes" id="UP000582837">
    <property type="component" value="Unassembled WGS sequence"/>
</dbReference>
<feature type="domain" description="Glycosyl hydrolase family 13 catalytic" evidence="8">
    <location>
        <begin position="55"/>
        <end position="385"/>
    </location>
</feature>
<name>A0A841GZI3_9BACT</name>
<dbReference type="Pfam" id="PF07821">
    <property type="entry name" value="Alpha-amyl_C2"/>
    <property type="match status" value="1"/>
</dbReference>
<feature type="signal peptide" evidence="7">
    <location>
        <begin position="1"/>
        <end position="25"/>
    </location>
</feature>
<organism evidence="10 11">
    <name type="scientific">Longimicrobium terrae</name>
    <dbReference type="NCBI Taxonomy" id="1639882"/>
    <lineage>
        <taxon>Bacteria</taxon>
        <taxon>Pseudomonadati</taxon>
        <taxon>Gemmatimonadota</taxon>
        <taxon>Longimicrobiia</taxon>
        <taxon>Longimicrobiales</taxon>
        <taxon>Longimicrobiaceae</taxon>
        <taxon>Longimicrobium</taxon>
    </lineage>
</organism>
<dbReference type="PROSITE" id="PS51257">
    <property type="entry name" value="PROKAR_LIPOPROTEIN"/>
    <property type="match status" value="1"/>
</dbReference>
<protein>
    <recommendedName>
        <fullName evidence="6">Alpha-amylase</fullName>
        <ecNumber evidence="6">3.2.1.1</ecNumber>
    </recommendedName>
</protein>
<dbReference type="PRINTS" id="PR00110">
    <property type="entry name" value="ALPHAAMYLASE"/>
</dbReference>
<evidence type="ECO:0000256" key="3">
    <source>
        <dbReference type="ARBA" id="ARBA00023277"/>
    </source>
</evidence>
<dbReference type="InterPro" id="IPR006047">
    <property type="entry name" value="GH13_cat_dom"/>
</dbReference>
<proteinExistence type="inferred from homology"/>
<evidence type="ECO:0000259" key="8">
    <source>
        <dbReference type="SMART" id="SM00642"/>
    </source>
</evidence>
<dbReference type="Pfam" id="PF00128">
    <property type="entry name" value="Alpha-amylase"/>
    <property type="match status" value="1"/>
</dbReference>